<accession>A0A830H8Y4</accession>
<feature type="coiled-coil region" evidence="1">
    <location>
        <begin position="266"/>
        <end position="325"/>
    </location>
</feature>
<gene>
    <name evidence="4" type="ORF">PPROV_000224900</name>
</gene>
<evidence type="ECO:0000313" key="4">
    <source>
        <dbReference type="EMBL" id="GHP03494.1"/>
    </source>
</evidence>
<feature type="compositionally biased region" description="Polar residues" evidence="2">
    <location>
        <begin position="374"/>
        <end position="383"/>
    </location>
</feature>
<evidence type="ECO:0000256" key="3">
    <source>
        <dbReference type="SAM" id="SignalP"/>
    </source>
</evidence>
<keyword evidence="1" id="KW-0175">Coiled coil</keyword>
<organism evidence="4 5">
    <name type="scientific">Pycnococcus provasolii</name>
    <dbReference type="NCBI Taxonomy" id="41880"/>
    <lineage>
        <taxon>Eukaryota</taxon>
        <taxon>Viridiplantae</taxon>
        <taxon>Chlorophyta</taxon>
        <taxon>Pseudoscourfieldiophyceae</taxon>
        <taxon>Pseudoscourfieldiales</taxon>
        <taxon>Pycnococcaceae</taxon>
        <taxon>Pycnococcus</taxon>
    </lineage>
</organism>
<evidence type="ECO:0000313" key="5">
    <source>
        <dbReference type="Proteomes" id="UP000660262"/>
    </source>
</evidence>
<keyword evidence="3" id="KW-0732">Signal</keyword>
<feature type="compositionally biased region" description="Polar residues" evidence="2">
    <location>
        <begin position="400"/>
        <end position="409"/>
    </location>
</feature>
<proteinExistence type="predicted"/>
<sequence>MGSATFCSSALALSLTRILTIFERVTDRLAGAHAIHALWTVTRLSLAHMWDFTTAHCTPTETAHGSAQVDHALLKIVELILDSPLTGSGSLAHADLVVRRIRLPIRLRGCGIRSHVFVAPAAFASELAAVLPCMIDARISDETHRAGYFHPQLSDVLGVGSFDHDRPDSDTDPGPFRSRKNMGIGGYSSGVLTSSQQQQINKQRIEKVPNLNNHEHRHEENKKPSSPSFMDVPLMGGSLLGAVSAVAQSLTGRMTPTPPASRSTAVTAAKQELAALYAEMQKAESEMREMSQQIASSKQRGKDQLAQMRADLAGLKETRRRNEEHVVPAVQVLNNASRYEEPRAPCPFVDQHDFPELAVRGVGGTRVVLPLEQQDGTSSSSSELPPLMTRAQYKAEGWDGSQQASHASK</sequence>
<feature type="chain" id="PRO_5032908867" evidence="3">
    <location>
        <begin position="21"/>
        <end position="409"/>
    </location>
</feature>
<comment type="caution">
    <text evidence="4">The sequence shown here is derived from an EMBL/GenBank/DDBJ whole genome shotgun (WGS) entry which is preliminary data.</text>
</comment>
<protein>
    <submittedName>
        <fullName evidence="4">Uncharacterized protein</fullName>
    </submittedName>
</protein>
<feature type="region of interest" description="Disordered" evidence="2">
    <location>
        <begin position="160"/>
        <end position="182"/>
    </location>
</feature>
<dbReference type="Proteomes" id="UP000660262">
    <property type="component" value="Unassembled WGS sequence"/>
</dbReference>
<dbReference type="AlphaFoldDB" id="A0A830H8Y4"/>
<evidence type="ECO:0000256" key="2">
    <source>
        <dbReference type="SAM" id="MobiDB-lite"/>
    </source>
</evidence>
<feature type="region of interest" description="Disordered" evidence="2">
    <location>
        <begin position="208"/>
        <end position="231"/>
    </location>
</feature>
<name>A0A830H8Y4_9CHLO</name>
<feature type="compositionally biased region" description="Basic and acidic residues" evidence="2">
    <location>
        <begin position="208"/>
        <end position="223"/>
    </location>
</feature>
<keyword evidence="5" id="KW-1185">Reference proteome</keyword>
<feature type="region of interest" description="Disordered" evidence="2">
    <location>
        <begin position="370"/>
        <end position="409"/>
    </location>
</feature>
<reference evidence="4" key="1">
    <citation type="submission" date="2020-10" db="EMBL/GenBank/DDBJ databases">
        <title>Unveiling of a novel bifunctional photoreceptor, Dualchrome1, isolated from a cosmopolitan green alga.</title>
        <authorList>
            <person name="Suzuki S."/>
            <person name="Kawachi M."/>
        </authorList>
    </citation>
    <scope>NUCLEOTIDE SEQUENCE</scope>
    <source>
        <strain evidence="4">NIES 2893</strain>
    </source>
</reference>
<evidence type="ECO:0000256" key="1">
    <source>
        <dbReference type="SAM" id="Coils"/>
    </source>
</evidence>
<feature type="signal peptide" evidence="3">
    <location>
        <begin position="1"/>
        <end position="20"/>
    </location>
</feature>
<dbReference type="EMBL" id="BNJQ01000005">
    <property type="protein sequence ID" value="GHP03494.1"/>
    <property type="molecule type" value="Genomic_DNA"/>
</dbReference>